<accession>A0A2I1HED8</accession>
<gene>
    <name evidence="2" type="ORF">RhiirA4_428829</name>
</gene>
<dbReference type="VEuPathDB" id="FungiDB:RhiirA1_480332"/>
<dbReference type="PROSITE" id="PS50879">
    <property type="entry name" value="RNASE_H_1"/>
    <property type="match status" value="1"/>
</dbReference>
<dbReference type="VEuPathDB" id="FungiDB:RhiirA1_400242"/>
<dbReference type="Pfam" id="PF00075">
    <property type="entry name" value="RNase_H"/>
    <property type="match status" value="1"/>
</dbReference>
<dbReference type="EMBL" id="LLXI01002483">
    <property type="protein sequence ID" value="PKY57242.1"/>
    <property type="molecule type" value="Genomic_DNA"/>
</dbReference>
<reference evidence="2 3" key="1">
    <citation type="submission" date="2015-10" db="EMBL/GenBank/DDBJ databases">
        <title>Genome analyses suggest a sexual origin of heterokaryosis in a supposedly ancient asexual fungus.</title>
        <authorList>
            <person name="Ropars J."/>
            <person name="Sedzielewska K."/>
            <person name="Noel J."/>
            <person name="Charron P."/>
            <person name="Farinelli L."/>
            <person name="Marton T."/>
            <person name="Kruger M."/>
            <person name="Pelin A."/>
            <person name="Brachmann A."/>
            <person name="Corradi N."/>
        </authorList>
    </citation>
    <scope>NUCLEOTIDE SEQUENCE [LARGE SCALE GENOMIC DNA]</scope>
    <source>
        <strain evidence="2 3">A4</strain>
    </source>
</reference>
<evidence type="ECO:0000313" key="3">
    <source>
        <dbReference type="Proteomes" id="UP000234323"/>
    </source>
</evidence>
<dbReference type="InterPro" id="IPR002156">
    <property type="entry name" value="RNaseH_domain"/>
</dbReference>
<dbReference type="VEuPathDB" id="FungiDB:FUN_001784"/>
<dbReference type="VEuPathDB" id="FungiDB:RhiirA1_455858"/>
<dbReference type="InterPro" id="IPR012337">
    <property type="entry name" value="RNaseH-like_sf"/>
</dbReference>
<dbReference type="Gene3D" id="3.30.420.10">
    <property type="entry name" value="Ribonuclease H-like superfamily/Ribonuclease H"/>
    <property type="match status" value="1"/>
</dbReference>
<dbReference type="InterPro" id="IPR036397">
    <property type="entry name" value="RNaseH_sf"/>
</dbReference>
<comment type="caution">
    <text evidence="2">The sequence shown here is derived from an EMBL/GenBank/DDBJ whole genome shotgun (WGS) entry which is preliminary data.</text>
</comment>
<dbReference type="GO" id="GO:0003676">
    <property type="term" value="F:nucleic acid binding"/>
    <property type="evidence" value="ECO:0007669"/>
    <property type="project" value="InterPro"/>
</dbReference>
<dbReference type="AlphaFoldDB" id="A0A2I1HED8"/>
<dbReference type="SUPFAM" id="SSF53098">
    <property type="entry name" value="Ribonuclease H-like"/>
    <property type="match status" value="1"/>
</dbReference>
<dbReference type="VEuPathDB" id="FungiDB:RhiirFUN_004505"/>
<dbReference type="GO" id="GO:0004523">
    <property type="term" value="F:RNA-DNA hybrid ribonuclease activity"/>
    <property type="evidence" value="ECO:0007669"/>
    <property type="project" value="InterPro"/>
</dbReference>
<evidence type="ECO:0000313" key="2">
    <source>
        <dbReference type="EMBL" id="PKY57242.1"/>
    </source>
</evidence>
<dbReference type="Proteomes" id="UP000234323">
    <property type="component" value="Unassembled WGS sequence"/>
</dbReference>
<protein>
    <recommendedName>
        <fullName evidence="1">RNase H type-1 domain-containing protein</fullName>
    </recommendedName>
</protein>
<organism evidence="2 3">
    <name type="scientific">Rhizophagus irregularis</name>
    <dbReference type="NCBI Taxonomy" id="588596"/>
    <lineage>
        <taxon>Eukaryota</taxon>
        <taxon>Fungi</taxon>
        <taxon>Fungi incertae sedis</taxon>
        <taxon>Mucoromycota</taxon>
        <taxon>Glomeromycotina</taxon>
        <taxon>Glomeromycetes</taxon>
        <taxon>Glomerales</taxon>
        <taxon>Glomeraceae</taxon>
        <taxon>Rhizophagus</taxon>
    </lineage>
</organism>
<evidence type="ECO:0000259" key="1">
    <source>
        <dbReference type="PROSITE" id="PS50879"/>
    </source>
</evidence>
<sequence length="760" mass="89039">MNCSRRFVIDQIKEEVLKLALCMKYKRLTDKQVLYIYNCLIIPRIEYRSQITVLNKSESTSVIAPFRKIFKNKLHLASSIPNAILNNNFIYTFRDLYELQFQSKISNYNLQINSHGLLGVITDIRIRKLQRLLWLPSSPLLNFPFDKSFLLVIYNFHFRMILLCKQNNFSFDLNHLKHYTILGGNTEIRSLIPLPLFIKSLKILKNRSLMFLEQITTLDSKSLINWEDLKFRPYSQSMALALVPSWFNYIKTNSLLSNSHFLPPELQTSPAHNFKGIVITHPSFDNNIKGWTVFWVDRFNSPFFGKIVKKDITKKKIYIQHFLLSRQNNSTFFDPCHGCVLNNHQSGDCIFIIPHTDLILIPKNTITQANIRPRTSFDLRDLFQQARFLFQFNRRLIPFYQDSIFTKQTNNIITRYIDFSESRNDLLHIQQQLSDILTLTFYTDGSLIDSGSESCSMSFGFAQACDLSPKVLFTSTCQHWPSFYRPESLAILTTIIVAPSHADVTIYTDSQSAIDTWLKFRSMNFNPHLRSIFKLRSNHIIWNQINEIVTSLNLKLQLIYVKAHSVDPWNEFIDNKCSEVYNNNESSIITLLTDNMQNIHYTLKWNNIEVEQSPRKFISQASKVRGFEEFFNLARNVKYRRTNVDWKSTFEVLSGGEFSNITTFKSSRRKAEKIKFLLEELPTIEQMKKSLPDIYNNWLCPVCSNVIENFNHIWSCVCHVNILQKIVRDSQHFVLMAINNNIKSDFYHVSLTDIRSIDNF</sequence>
<feature type="domain" description="RNase H type-1" evidence="1">
    <location>
        <begin position="435"/>
        <end position="582"/>
    </location>
</feature>
<keyword evidence="3" id="KW-1185">Reference proteome</keyword>
<name>A0A2I1HED8_9GLOM</name>
<proteinExistence type="predicted"/>